<keyword evidence="1" id="KW-0949">S-adenosyl-L-methionine</keyword>
<comment type="subcellular location">
    <subcellularLocation>
        <location evidence="1">Cytoplasm</location>
    </subcellularLocation>
</comment>
<dbReference type="RefSeq" id="WP_407348208.1">
    <property type="nucleotide sequence ID" value="NZ_CP136864.1"/>
</dbReference>
<dbReference type="InterPro" id="IPR007536">
    <property type="entry name" value="16SrRNA_methylTrfase_J"/>
</dbReference>
<comment type="function">
    <text evidence="1">Specifically methylates the guanosine in position 1516 of 16S rRNA.</text>
</comment>
<dbReference type="EC" id="2.1.1.242" evidence="1"/>
<keyword evidence="3" id="KW-1185">Reference proteome</keyword>
<proteinExistence type="inferred from homology"/>
<dbReference type="InterPro" id="IPR029063">
    <property type="entry name" value="SAM-dependent_MTases_sf"/>
</dbReference>
<dbReference type="CDD" id="cd02440">
    <property type="entry name" value="AdoMet_MTases"/>
    <property type="match status" value="1"/>
</dbReference>
<keyword evidence="1" id="KW-0698">rRNA processing</keyword>
<dbReference type="GO" id="GO:0008168">
    <property type="term" value="F:methyltransferase activity"/>
    <property type="evidence" value="ECO:0007669"/>
    <property type="project" value="UniProtKB-KW"/>
</dbReference>
<dbReference type="Gene3D" id="3.40.50.150">
    <property type="entry name" value="Vaccinia Virus protein VP39"/>
    <property type="match status" value="1"/>
</dbReference>
<comment type="caution">
    <text evidence="1">Lacks conserved residue(s) required for the propagation of feature annotation.</text>
</comment>
<dbReference type="PANTHER" id="PTHR36112">
    <property type="entry name" value="RIBOSOMAL RNA SMALL SUBUNIT METHYLTRANSFERASE J"/>
    <property type="match status" value="1"/>
</dbReference>
<evidence type="ECO:0000313" key="3">
    <source>
        <dbReference type="Proteomes" id="UP001626537"/>
    </source>
</evidence>
<dbReference type="EMBL" id="CP136864">
    <property type="protein sequence ID" value="WOJ93562.1"/>
    <property type="molecule type" value="Genomic_DNA"/>
</dbReference>
<keyword evidence="1 2" id="KW-0808">Transferase</keyword>
<keyword evidence="1" id="KW-0963">Cytoplasm</keyword>
<keyword evidence="1 2" id="KW-0489">Methyltransferase</keyword>
<comment type="catalytic activity">
    <reaction evidence="1">
        <text>guanosine(1516) in 16S rRNA + S-adenosyl-L-methionine = N(2)-methylguanosine(1516) in 16S rRNA + S-adenosyl-L-homocysteine + H(+)</text>
        <dbReference type="Rhea" id="RHEA:43220"/>
        <dbReference type="Rhea" id="RHEA-COMP:10412"/>
        <dbReference type="Rhea" id="RHEA-COMP:10413"/>
        <dbReference type="ChEBI" id="CHEBI:15378"/>
        <dbReference type="ChEBI" id="CHEBI:57856"/>
        <dbReference type="ChEBI" id="CHEBI:59789"/>
        <dbReference type="ChEBI" id="CHEBI:74269"/>
        <dbReference type="ChEBI" id="CHEBI:74481"/>
        <dbReference type="EC" id="2.1.1.242"/>
    </reaction>
</comment>
<dbReference type="SUPFAM" id="SSF53335">
    <property type="entry name" value="S-adenosyl-L-methionine-dependent methyltransferases"/>
    <property type="match status" value="1"/>
</dbReference>
<organism evidence="2 3">
    <name type="scientific">Congregibacter variabilis</name>
    <dbReference type="NCBI Taxonomy" id="3081200"/>
    <lineage>
        <taxon>Bacteria</taxon>
        <taxon>Pseudomonadati</taxon>
        <taxon>Pseudomonadota</taxon>
        <taxon>Gammaproteobacteria</taxon>
        <taxon>Cellvibrionales</taxon>
        <taxon>Halieaceae</taxon>
        <taxon>Congregibacter</taxon>
    </lineage>
</organism>
<reference evidence="2 3" key="1">
    <citation type="submission" date="2023-10" db="EMBL/GenBank/DDBJ databases">
        <title>Two novel species belonging to the OM43/NOR5 clade.</title>
        <authorList>
            <person name="Park M."/>
        </authorList>
    </citation>
    <scope>NUCLEOTIDE SEQUENCE [LARGE SCALE GENOMIC DNA]</scope>
    <source>
        <strain evidence="2 3">IMCC43200</strain>
    </source>
</reference>
<feature type="binding site" evidence="1">
    <location>
        <position position="177"/>
    </location>
    <ligand>
        <name>S-adenosyl-L-methionine</name>
        <dbReference type="ChEBI" id="CHEBI:59789"/>
    </ligand>
</feature>
<dbReference type="Proteomes" id="UP001626537">
    <property type="component" value="Chromosome"/>
</dbReference>
<name>A0ABZ0I238_9GAMM</name>
<dbReference type="Pfam" id="PF04445">
    <property type="entry name" value="SAM_MT"/>
    <property type="match status" value="1"/>
</dbReference>
<sequence>MGVVAASLEDRLRATQIAEQFDLPLLDASIRPRDLEVGRAVLQVIEGVLSVQLTGRAVPGPVTIDFSDKSMANRRRGGHNELLGKAVGWKQARAPGILDATGGYGRDAFLLADLGCEVTICERDPIMALLFREALSRASASEDQWLASVVERMQLLSRDAIDLEATALKDVEVIYLDPMFPLDRRAAPAKEMQVLHQLLAFSGAQGDVEDAALLAWARAQDVRRVVVKRPRRAPVIPGAIPGHCLTGKSVRFDVYPVS</sequence>
<evidence type="ECO:0000313" key="2">
    <source>
        <dbReference type="EMBL" id="WOJ93562.1"/>
    </source>
</evidence>
<dbReference type="GO" id="GO:0032259">
    <property type="term" value="P:methylation"/>
    <property type="evidence" value="ECO:0007669"/>
    <property type="project" value="UniProtKB-KW"/>
</dbReference>
<protein>
    <recommendedName>
        <fullName evidence="1">Ribosomal RNA small subunit methyltransferase J</fullName>
        <ecNumber evidence="1">2.1.1.242</ecNumber>
    </recommendedName>
    <alternativeName>
        <fullName evidence="1">16S rRNA m2G1516 methyltransferase</fullName>
    </alternativeName>
    <alternativeName>
        <fullName evidence="1">rRNA (guanine-N(2)-)-methyltransferase</fullName>
    </alternativeName>
</protein>
<dbReference type="PANTHER" id="PTHR36112:SF1">
    <property type="entry name" value="RIBOSOMAL RNA SMALL SUBUNIT METHYLTRANSFERASE J"/>
    <property type="match status" value="1"/>
</dbReference>
<feature type="binding site" evidence="1">
    <location>
        <begin position="106"/>
        <end position="107"/>
    </location>
    <ligand>
        <name>S-adenosyl-L-methionine</name>
        <dbReference type="ChEBI" id="CHEBI:59789"/>
    </ligand>
</feature>
<gene>
    <name evidence="1" type="primary">rsmJ</name>
    <name evidence="2" type="ORF">R0135_17550</name>
</gene>
<accession>A0ABZ0I238</accession>
<evidence type="ECO:0000256" key="1">
    <source>
        <dbReference type="HAMAP-Rule" id="MF_01523"/>
    </source>
</evidence>
<dbReference type="HAMAP" id="MF_01523">
    <property type="entry name" value="16SrRNA_methyltr_J"/>
    <property type="match status" value="1"/>
</dbReference>
<comment type="similarity">
    <text evidence="1">Belongs to the methyltransferase superfamily. RsmJ family.</text>
</comment>
<feature type="binding site" evidence="1">
    <location>
        <begin position="122"/>
        <end position="123"/>
    </location>
    <ligand>
        <name>S-adenosyl-L-methionine</name>
        <dbReference type="ChEBI" id="CHEBI:59789"/>
    </ligand>
</feature>